<feature type="region of interest" description="Disordered" evidence="10">
    <location>
        <begin position="1252"/>
        <end position="1271"/>
    </location>
</feature>
<feature type="region of interest" description="Disordered" evidence="10">
    <location>
        <begin position="713"/>
        <end position="768"/>
    </location>
</feature>
<dbReference type="SMART" id="SM00343">
    <property type="entry name" value="ZnF_C2HC"/>
    <property type="match status" value="3"/>
</dbReference>
<dbReference type="PROSITE" id="PS50158">
    <property type="entry name" value="ZF_CCHC"/>
    <property type="match status" value="2"/>
</dbReference>
<evidence type="ECO:0000256" key="3">
    <source>
        <dbReference type="ARBA" id="ARBA00022737"/>
    </source>
</evidence>
<dbReference type="InterPro" id="IPR036875">
    <property type="entry name" value="Znf_CCHC_sf"/>
</dbReference>
<dbReference type="GO" id="GO:0071038">
    <property type="term" value="P:TRAMP-dependent tRNA surveillance pathway"/>
    <property type="evidence" value="ECO:0007669"/>
    <property type="project" value="TreeGrafter"/>
</dbReference>
<feature type="compositionally biased region" description="Polar residues" evidence="10">
    <location>
        <begin position="1205"/>
        <end position="1215"/>
    </location>
</feature>
<feature type="compositionally biased region" description="Low complexity" evidence="10">
    <location>
        <begin position="175"/>
        <end position="204"/>
    </location>
</feature>
<feature type="compositionally biased region" description="Polar residues" evidence="10">
    <location>
        <begin position="138"/>
        <end position="147"/>
    </location>
</feature>
<feature type="region of interest" description="Disordered" evidence="10">
    <location>
        <begin position="1067"/>
        <end position="1223"/>
    </location>
</feature>
<feature type="compositionally biased region" description="Low complexity" evidence="10">
    <location>
        <begin position="88"/>
        <end position="103"/>
    </location>
</feature>
<feature type="compositionally biased region" description="Low complexity" evidence="10">
    <location>
        <begin position="1541"/>
        <end position="1626"/>
    </location>
</feature>
<dbReference type="GO" id="GO:0071036">
    <property type="term" value="P:nuclear polyadenylation-dependent snoRNA catabolic process"/>
    <property type="evidence" value="ECO:0007669"/>
    <property type="project" value="TreeGrafter"/>
</dbReference>
<keyword evidence="2" id="KW-0479">Metal-binding</keyword>
<dbReference type="GO" id="GO:0071035">
    <property type="term" value="P:nuclear polyadenylation-dependent rRNA catabolic process"/>
    <property type="evidence" value="ECO:0007669"/>
    <property type="project" value="TreeGrafter"/>
</dbReference>
<feature type="compositionally biased region" description="Basic residues" evidence="10">
    <location>
        <begin position="302"/>
        <end position="315"/>
    </location>
</feature>
<feature type="region of interest" description="Disordered" evidence="10">
    <location>
        <begin position="447"/>
        <end position="479"/>
    </location>
</feature>
<feature type="compositionally biased region" description="Basic and acidic residues" evidence="10">
    <location>
        <begin position="30"/>
        <end position="48"/>
    </location>
</feature>
<name>A0A0J9RWQ8_DROSI</name>
<proteinExistence type="predicted"/>
<feature type="compositionally biased region" description="Basic and acidic residues" evidence="10">
    <location>
        <begin position="735"/>
        <end position="747"/>
    </location>
</feature>
<dbReference type="OrthoDB" id="7608935at2759"/>
<dbReference type="Proteomes" id="UP000035880">
    <property type="component" value="Chromosome 3L"/>
</dbReference>
<dbReference type="KEGG" id="dsi:Dsimw501_GD14668"/>
<feature type="region of interest" description="Disordered" evidence="10">
    <location>
        <begin position="529"/>
        <end position="681"/>
    </location>
</feature>
<feature type="compositionally biased region" description="Basic and acidic residues" evidence="10">
    <location>
        <begin position="1100"/>
        <end position="1120"/>
    </location>
</feature>
<evidence type="ECO:0000256" key="9">
    <source>
        <dbReference type="PROSITE-ProRule" id="PRU00047"/>
    </source>
</evidence>
<evidence type="ECO:0000256" key="2">
    <source>
        <dbReference type="ARBA" id="ARBA00022723"/>
    </source>
</evidence>
<dbReference type="GO" id="GO:0071031">
    <property type="term" value="P:nuclear mRNA surveillance of mRNA 3'-end processing"/>
    <property type="evidence" value="ECO:0007669"/>
    <property type="project" value="TreeGrafter"/>
</dbReference>
<protein>
    <recommendedName>
        <fullName evidence="7">Zinc finger CCHC domain-containing protein 7</fullName>
    </recommendedName>
    <alternativeName>
        <fullName evidence="8">TRAMP-like complex RNA-binding factor ZCCHC7</fullName>
    </alternativeName>
</protein>
<evidence type="ECO:0000256" key="1">
    <source>
        <dbReference type="ARBA" id="ARBA00004123"/>
    </source>
</evidence>
<dbReference type="PANTHER" id="PTHR46543:SF1">
    <property type="entry name" value="ZINC FINGER CCHC DOMAIN-CONTAINING PROTEIN 7"/>
    <property type="match status" value="1"/>
</dbReference>
<keyword evidence="5" id="KW-0862">Zinc</keyword>
<accession>A0A0J9RWQ8</accession>
<feature type="compositionally biased region" description="Polar residues" evidence="10">
    <location>
        <begin position="1157"/>
        <end position="1172"/>
    </location>
</feature>
<feature type="domain" description="CCHC-type" evidence="11">
    <location>
        <begin position="872"/>
        <end position="887"/>
    </location>
</feature>
<feature type="compositionally biased region" description="Polar residues" evidence="10">
    <location>
        <begin position="164"/>
        <end position="174"/>
    </location>
</feature>
<feature type="compositionally biased region" description="Low complexity" evidence="10">
    <location>
        <begin position="148"/>
        <end position="163"/>
    </location>
</feature>
<dbReference type="GO" id="GO:0051607">
    <property type="term" value="P:defense response to virus"/>
    <property type="evidence" value="ECO:0007669"/>
    <property type="project" value="EnsemblMetazoa"/>
</dbReference>
<feature type="compositionally biased region" description="Low complexity" evidence="10">
    <location>
        <begin position="248"/>
        <end position="279"/>
    </location>
</feature>
<dbReference type="GO" id="GO:0031499">
    <property type="term" value="C:TRAMP complex"/>
    <property type="evidence" value="ECO:0007669"/>
    <property type="project" value="TreeGrafter"/>
</dbReference>
<dbReference type="GO" id="GO:0071039">
    <property type="term" value="P:nuclear polyadenylation-dependent CUT catabolic process"/>
    <property type="evidence" value="ECO:0007669"/>
    <property type="project" value="TreeGrafter"/>
</dbReference>
<feature type="compositionally biased region" description="Basic and acidic residues" evidence="10">
    <location>
        <begin position="289"/>
        <end position="301"/>
    </location>
</feature>
<keyword evidence="3" id="KW-0677">Repeat</keyword>
<feature type="compositionally biased region" description="Basic and acidic residues" evidence="10">
    <location>
        <begin position="1067"/>
        <end position="1076"/>
    </location>
</feature>
<dbReference type="EMBL" id="CM002912">
    <property type="protein sequence ID" value="KMZ00124.1"/>
    <property type="molecule type" value="Genomic_DNA"/>
</dbReference>
<evidence type="ECO:0000313" key="12">
    <source>
        <dbReference type="EMBL" id="KMZ00124.1"/>
    </source>
</evidence>
<reference evidence="12" key="1">
    <citation type="journal article" date="2013" name="Genome Res.">
        <title>A second-generation assembly of the Drosophila simulans genome provides new insights into patterns of lineage-specific divergence.</title>
        <authorList>
            <person name="Hu T.T."/>
            <person name="Eisen M.B."/>
            <person name="Thornton K.R."/>
            <person name="Andolfatto P."/>
        </authorList>
    </citation>
    <scope>NUCLEOTIDE SEQUENCE [LARGE SCALE GENOMIC DNA]</scope>
    <source>
        <strain evidence="12">W501</strain>
    </source>
</reference>
<feature type="compositionally biased region" description="Low complexity" evidence="10">
    <location>
        <begin position="1498"/>
        <end position="1509"/>
    </location>
</feature>
<feature type="region of interest" description="Disordered" evidence="10">
    <location>
        <begin position="30"/>
        <end position="339"/>
    </location>
</feature>
<dbReference type="SUPFAM" id="SSF57756">
    <property type="entry name" value="Retrovirus zinc finger-like domains"/>
    <property type="match status" value="1"/>
</dbReference>
<feature type="compositionally biased region" description="Basic and acidic residues" evidence="10">
    <location>
        <begin position="447"/>
        <end position="470"/>
    </location>
</feature>
<feature type="compositionally biased region" description="Basic and acidic residues" evidence="10">
    <location>
        <begin position="219"/>
        <end position="231"/>
    </location>
</feature>
<dbReference type="GO" id="GO:0008270">
    <property type="term" value="F:zinc ion binding"/>
    <property type="evidence" value="ECO:0007669"/>
    <property type="project" value="UniProtKB-KW"/>
</dbReference>
<evidence type="ECO:0000256" key="7">
    <source>
        <dbReference type="ARBA" id="ARBA00041190"/>
    </source>
</evidence>
<sequence>MSDLEEMDSERLNELESILYAAIHYSDGFDEHTAMDQPAKESTSDQDARSMPPPPQQKHPIPGQRFVSGTRVINNNKQKPRYWTDGSAAVGQGQVVQAEEQQATTNKTMPAAEECSSSQPMDDDLPKDKSLLLSPKKGTQNQPKTASQPPKQQQNPQAKQQQNIHGKQLQNQQAKTQEQTNSQQKQQQSQKPKQQQNQQKKSTPVVQKPKPQSTAPTKVNHEAYEAERFDQRLLVAIPPNCPPKKQNKPQQNKQQQQQNKQQQKKQQQSLQHNKQQQQPGPGPFGKANRKLEQIQRLADKKQKSKQARLNKKQRKQQSTPVEFVNLAETSESSDDDDVVLVPIPPAPIIDLDTSDGEQTCTSSQFFHEENAMDATDVKMGLSCITEPEGTSVVASSTTPSMHSPSCSVISSDDFIVQKDTTRLLTEREDANDEDLLVLTETAIREAIGEEPKDKEVVDNASADQEHDHAADTSSEYEFIPPSRLEEIKKNYRVDDQQFRALDVYESESDLTESGIYSKAKNKTTPTIIRNVDSSSSSSVKEVVEPSVQKTKRLRKRSCSTNNHSQSDPNNDDGLDDSDSDDGVHSTGVPGIARGMAVERCKRKIRRISTRHNSDDNSKKAATRIHKPKVSEDQHASSESASEYELPSARDIAERLLNQQQGQGKEHVQKDGGDDDAMDTISIGSNADSEAEAEFRDAMTDRLAAVFERLEAKAKKREEDEEQVNASGYISDEEDSRDKDVDTTVRSDEDMDASNEIEETNPDKNDTDVANEEQPIQVDHNLQELTDESLPKSGDLIGWNEEMRSFYNDSWNGENFSVHKVQRMMSGNRHEWRINTADRYPVARPRSHAKCTNCFEMGHVRSKCPRPRKPLLCFICGTVGHTEPRCPNAICFGCGSKQEIYVQQCNKCSFHSRMVCQLCKMRGHGMDHCPDKWRRYHSTTRSNTELDSRVQYRNVQCSYCAGRHSFENCRQRIGDFRNTNYTSQIMSHQKIYKNRGGPIGFLGDSKSFFAIETPFHFKWNSPSMPKNCYYSRFLVNANLAKVQSVKRKSTTALAEIPVKMYTHEYEPSAQVKADRGEVSTGTAKKPLTKQKPVVETIAENRTAEKPIGKLNREEEKSEHVQDIAPEVEQSQDELLVKGQPTQSQPDEELPIKDADQEAPSSSVQREEITTNFDNPPKEPGLSRTPLAPHELDSDSNYSFSEHFELPSSTTTDGQPNSPLPLVRPMGSLPDVISLSKDDFELSSNVQGISMCVNSRSTDETPDPDSSEELPDVPSEGKIIMAREQSEYLFSQEGRTFLAETAKQCHVSVRMDFKDYGYVLVIYGLKKHQEEFQVKLLRRSQEVKRKSIEFQSQKPPKRIDVLIRFLRDGINSLNTNLGNAKSHYMRIKELEGMNTKNGFKMAEKKRRQLNMILVGQAGLLNGKTHLDQLLVLLRRLIDDFSPDENATTQLRNEIEDHWRMIFTSYPHPNYDSLLNSYGRLDQKNRLPSLHIDPVLLGLQQKKQQSQPQSPSKRPPSPTPLPPVWQDMAPPPPPKMSKKKQRQALEQQQQLNQQQQQTQNQQQQQTQNQQRQQQQQRLQQQHENQQQRLQQQQKHQQQRLQQQHQQQRVQQQRMQQQQQQQQNQQQYNNQYQQNLRRPQIDQMPYNNHQQRSRSDLQLWQTINPECDRLLNEMDHNQPGSINMDANKPSMFWSRESIKYLDDLFRMTSNTETVERLKRVLQRSQRGLLSHNDYRAVIRLHSLMCN</sequence>
<dbReference type="Gene3D" id="4.10.60.10">
    <property type="entry name" value="Zinc finger, CCHC-type"/>
    <property type="match status" value="2"/>
</dbReference>
<dbReference type="InterPro" id="IPR001878">
    <property type="entry name" value="Znf_CCHC"/>
</dbReference>
<reference evidence="12" key="3">
    <citation type="submission" date="2015-04" db="EMBL/GenBank/DDBJ databases">
        <authorList>
            <consortium name="FlyBase"/>
        </authorList>
    </citation>
    <scope>NUCLEOTIDE SEQUENCE</scope>
    <source>
        <strain evidence="12">W501</strain>
    </source>
</reference>
<evidence type="ECO:0000259" key="11">
    <source>
        <dbReference type="PROSITE" id="PS50158"/>
    </source>
</evidence>
<feature type="compositionally biased region" description="Acidic residues" evidence="10">
    <location>
        <begin position="748"/>
        <end position="759"/>
    </location>
</feature>
<feature type="compositionally biased region" description="Low complexity" evidence="10">
    <location>
        <begin position="531"/>
        <end position="547"/>
    </location>
</feature>
<feature type="domain" description="CCHC-type" evidence="11">
    <location>
        <begin position="849"/>
        <end position="865"/>
    </location>
</feature>
<feature type="compositionally biased region" description="Pro residues" evidence="10">
    <location>
        <begin position="1510"/>
        <end position="1532"/>
    </location>
</feature>
<comment type="subcellular location">
    <subcellularLocation>
        <location evidence="1">Nucleus</location>
    </subcellularLocation>
</comment>
<gene>
    <name evidence="12" type="primary">Dsim\GD14668</name>
    <name evidence="12" type="ORF">Dsimw501_GD14668</name>
</gene>
<feature type="compositionally biased region" description="Basic residues" evidence="10">
    <location>
        <begin position="600"/>
        <end position="609"/>
    </location>
</feature>
<feature type="region of interest" description="Disordered" evidence="10">
    <location>
        <begin position="1498"/>
        <end position="1626"/>
    </location>
</feature>
<evidence type="ECO:0000256" key="8">
    <source>
        <dbReference type="ARBA" id="ARBA00043023"/>
    </source>
</evidence>
<dbReference type="GO" id="GO:0003723">
    <property type="term" value="F:RNA binding"/>
    <property type="evidence" value="ECO:0007669"/>
    <property type="project" value="TreeGrafter"/>
</dbReference>
<organism evidence="12">
    <name type="scientific">Drosophila simulans</name>
    <name type="common">Fruit fly</name>
    <dbReference type="NCBI Taxonomy" id="7240"/>
    <lineage>
        <taxon>Eukaryota</taxon>
        <taxon>Metazoa</taxon>
        <taxon>Ecdysozoa</taxon>
        <taxon>Arthropoda</taxon>
        <taxon>Hexapoda</taxon>
        <taxon>Insecta</taxon>
        <taxon>Pterygota</taxon>
        <taxon>Neoptera</taxon>
        <taxon>Endopterygota</taxon>
        <taxon>Diptera</taxon>
        <taxon>Brachycera</taxon>
        <taxon>Muscomorpha</taxon>
        <taxon>Ephydroidea</taxon>
        <taxon>Drosophilidae</taxon>
        <taxon>Drosophila</taxon>
        <taxon>Sophophora</taxon>
    </lineage>
</organism>
<keyword evidence="4 9" id="KW-0863">Zinc-finger</keyword>
<evidence type="ECO:0000256" key="4">
    <source>
        <dbReference type="ARBA" id="ARBA00022771"/>
    </source>
</evidence>
<reference evidence="12" key="2">
    <citation type="submission" date="2014-06" db="EMBL/GenBank/DDBJ databases">
        <authorList>
            <person name="Hu T."/>
            <person name="Eisen M.B."/>
            <person name="Thornton K.R."/>
            <person name="Andolfatto P."/>
        </authorList>
    </citation>
    <scope>NUCLEOTIDE SEQUENCE</scope>
    <source>
        <strain evidence="12">W501</strain>
    </source>
</reference>
<evidence type="ECO:0000256" key="10">
    <source>
        <dbReference type="SAM" id="MobiDB-lite"/>
    </source>
</evidence>
<feature type="compositionally biased region" description="Acidic residues" evidence="10">
    <location>
        <begin position="1258"/>
        <end position="1269"/>
    </location>
</feature>
<dbReference type="InterPro" id="IPR051644">
    <property type="entry name" value="TRAMP_AT-DNA-binding"/>
</dbReference>
<feature type="compositionally biased region" description="Acidic residues" evidence="10">
    <location>
        <begin position="569"/>
        <end position="580"/>
    </location>
</feature>
<dbReference type="GO" id="GO:0071037">
    <property type="term" value="P:nuclear polyadenylation-dependent snRNA catabolic process"/>
    <property type="evidence" value="ECO:0007669"/>
    <property type="project" value="TreeGrafter"/>
</dbReference>
<dbReference type="Bgee" id="FBgn0186346">
    <property type="expression patterns" value="Expressed in embryo and 3 other cell types or tissues"/>
</dbReference>
<keyword evidence="6" id="KW-0539">Nucleus</keyword>
<dbReference type="PANTHER" id="PTHR46543">
    <property type="entry name" value="ZINC FINGER CCHC DOMAIN-CONTAINING PROTEIN 7"/>
    <property type="match status" value="1"/>
</dbReference>
<evidence type="ECO:0000256" key="6">
    <source>
        <dbReference type="ARBA" id="ARBA00023242"/>
    </source>
</evidence>
<evidence type="ECO:0000256" key="5">
    <source>
        <dbReference type="ARBA" id="ARBA00022833"/>
    </source>
</evidence>